<feature type="region of interest" description="Disordered" evidence="1">
    <location>
        <begin position="123"/>
        <end position="145"/>
    </location>
</feature>
<keyword evidence="3" id="KW-1185">Reference proteome</keyword>
<sequence length="311" mass="35015">MGKQSLQILPTDDEHGRLLKAQLNQGIQEHWWETRPIDISGTEPPFTPVIECLTDMRVAAQRLWAGQPNELAPWLEEFVVAAKHWESYTRLRAEIGALAPDRLYYVTRHRLRAEADLWKVKNGAKGRAAPPAANQGDKGKVAGGEWLGEKTLPPSLFPSVVLPPPPDKGDPKWDEKRAEQFAKRCPRLNGKSGPSVEVGDGTFEKLLKARVHQGLLQLRWYWTGGRGAGPDEYSLRCDCLDDTALALVELLGPEPKELAPWLEELLVDAKEFERHTQLRVEAGALRPSRLNQVTRTRLKIEAELWKVKNAK</sequence>
<evidence type="ECO:0000256" key="1">
    <source>
        <dbReference type="SAM" id="MobiDB-lite"/>
    </source>
</evidence>
<comment type="caution">
    <text evidence="2">The sequence shown here is derived from an EMBL/GenBank/DDBJ whole genome shotgun (WGS) entry which is preliminary data.</text>
</comment>
<reference evidence="3" key="1">
    <citation type="journal article" date="2023" name="Mar. Drugs">
        <title>Gemmata algarum, a Novel Planctomycete Isolated from an Algal Mat, Displays Antimicrobial Activity.</title>
        <authorList>
            <person name="Kumar G."/>
            <person name="Kallscheuer N."/>
            <person name="Kashif M."/>
            <person name="Ahamad S."/>
            <person name="Jagadeeshwari U."/>
            <person name="Pannikurungottu S."/>
            <person name="Haufschild T."/>
            <person name="Kabuu M."/>
            <person name="Sasikala C."/>
            <person name="Jogler C."/>
            <person name="Ramana C."/>
        </authorList>
    </citation>
    <scope>NUCLEOTIDE SEQUENCE [LARGE SCALE GENOMIC DNA]</scope>
    <source>
        <strain evidence="3">JC673</strain>
    </source>
</reference>
<evidence type="ECO:0000313" key="3">
    <source>
        <dbReference type="Proteomes" id="UP001272242"/>
    </source>
</evidence>
<dbReference type="EMBL" id="JAXBLV010000181">
    <property type="protein sequence ID" value="MDY3560653.1"/>
    <property type="molecule type" value="Genomic_DNA"/>
</dbReference>
<organism evidence="2 3">
    <name type="scientific">Gemmata algarum</name>
    <dbReference type="NCBI Taxonomy" id="2975278"/>
    <lineage>
        <taxon>Bacteria</taxon>
        <taxon>Pseudomonadati</taxon>
        <taxon>Planctomycetota</taxon>
        <taxon>Planctomycetia</taxon>
        <taxon>Gemmatales</taxon>
        <taxon>Gemmataceae</taxon>
        <taxon>Gemmata</taxon>
    </lineage>
</organism>
<accession>A0ABU5F3E2</accession>
<proteinExistence type="predicted"/>
<evidence type="ECO:0000313" key="2">
    <source>
        <dbReference type="EMBL" id="MDY3560653.1"/>
    </source>
</evidence>
<protein>
    <submittedName>
        <fullName evidence="2">Uncharacterized protein</fullName>
    </submittedName>
</protein>
<gene>
    <name evidence="2" type="ORF">R5W23_001899</name>
</gene>
<dbReference type="RefSeq" id="WP_320687192.1">
    <property type="nucleotide sequence ID" value="NZ_JAXBLV010000181.1"/>
</dbReference>
<name>A0ABU5F3E2_9BACT</name>
<dbReference type="Proteomes" id="UP001272242">
    <property type="component" value="Unassembled WGS sequence"/>
</dbReference>